<reference evidence="1 2" key="1">
    <citation type="submission" date="2023-01" db="EMBL/GenBank/DDBJ databases">
        <title>Halorubrum ezzemoulense from Santa Pola, Spain.</title>
        <authorList>
            <person name="Feng Y."/>
            <person name="Louyakis A.S."/>
            <person name="Gogarten J.P."/>
        </authorList>
    </citation>
    <scope>NUCLEOTIDE SEQUENCE [LARGE SCALE GENOMIC DNA]</scope>
    <source>
        <strain evidence="1 2">AMM015</strain>
    </source>
</reference>
<comment type="caution">
    <text evidence="1">The sequence shown here is derived from an EMBL/GenBank/DDBJ whole genome shotgun (WGS) entry which is preliminary data.</text>
</comment>
<protein>
    <submittedName>
        <fullName evidence="1">Uncharacterized protein</fullName>
    </submittedName>
</protein>
<evidence type="ECO:0000313" key="2">
    <source>
        <dbReference type="Proteomes" id="UP001210528"/>
    </source>
</evidence>
<dbReference type="EMBL" id="JAQLUK010000202">
    <property type="protein sequence ID" value="MDB2294579.1"/>
    <property type="molecule type" value="Genomic_DNA"/>
</dbReference>
<name>A0ABT4Z8T3_HALEZ</name>
<evidence type="ECO:0000313" key="1">
    <source>
        <dbReference type="EMBL" id="MDB2294579.1"/>
    </source>
</evidence>
<sequence length="83" mass="9193">MICWMNCLLSIGGVNDLATARAFGPHARITVSGLIVEECVPTGDCLAAERAVATDCFWVIRGHSHEFTGYFEGERERVTLFWS</sequence>
<proteinExistence type="predicted"/>
<accession>A0ABT4Z8T3</accession>
<organism evidence="1 2">
    <name type="scientific">Halorubrum ezzemoulense</name>
    <name type="common">Halorubrum chaoviator</name>
    <dbReference type="NCBI Taxonomy" id="337243"/>
    <lineage>
        <taxon>Archaea</taxon>
        <taxon>Methanobacteriati</taxon>
        <taxon>Methanobacteriota</taxon>
        <taxon>Stenosarchaea group</taxon>
        <taxon>Halobacteria</taxon>
        <taxon>Halobacteriales</taxon>
        <taxon>Haloferacaceae</taxon>
        <taxon>Halorubrum</taxon>
    </lineage>
</organism>
<dbReference type="Proteomes" id="UP001210528">
    <property type="component" value="Unassembled WGS sequence"/>
</dbReference>
<gene>
    <name evidence="1" type="ORF">PM085_20485</name>
</gene>
<keyword evidence="2" id="KW-1185">Reference proteome</keyword>